<sequence>MEDILDLYQKQYCRLYPGICMDEKPYQLLDETRGPIPMKPGKAERRDGEYVRNGTCSIFVFTEPLAGWRHVAACERRTRVDWANQVRELLEVYYPKAHKIRLVMDNLNTHTLASLYEAFTPDMARSLANRLEIHYTPKHGSWLNIAEIELSVMTKQCLERRISSINSLSLELAEWETTRNRNQKAVDWQFTTDDARIKLKRLYPQFKS</sequence>
<dbReference type="NCBIfam" id="NF033545">
    <property type="entry name" value="transpos_IS630"/>
    <property type="match status" value="1"/>
</dbReference>
<gene>
    <name evidence="2" type="ORF">Psch_04030</name>
</gene>
<feature type="domain" description="Tc1-like transposase DDE" evidence="1">
    <location>
        <begin position="19"/>
        <end position="168"/>
    </location>
</feature>
<proteinExistence type="predicted"/>
<dbReference type="Pfam" id="PF13358">
    <property type="entry name" value="DDE_3"/>
    <property type="match status" value="1"/>
</dbReference>
<comment type="caution">
    <text evidence="2">The sequence shown here is derived from an EMBL/GenBank/DDBJ whole genome shotgun (WGS) entry which is preliminary data.</text>
</comment>
<dbReference type="InterPro" id="IPR047655">
    <property type="entry name" value="Transpos_IS630-like"/>
</dbReference>
<keyword evidence="3" id="KW-1185">Reference proteome</keyword>
<dbReference type="EMBL" id="QFGA01000004">
    <property type="protein sequence ID" value="TEB04304.1"/>
    <property type="molecule type" value="Genomic_DNA"/>
</dbReference>
<dbReference type="AlphaFoldDB" id="A0A4Y7R5Q4"/>
<reference evidence="2 3" key="1">
    <citation type="journal article" date="2018" name="Environ. Microbiol.">
        <title>Novel energy conservation strategies and behaviour of Pelotomaculum schinkii driving syntrophic propionate catabolism.</title>
        <authorList>
            <person name="Hidalgo-Ahumada C.A.P."/>
            <person name="Nobu M.K."/>
            <person name="Narihiro T."/>
            <person name="Tamaki H."/>
            <person name="Liu W.T."/>
            <person name="Kamagata Y."/>
            <person name="Stams A.J.M."/>
            <person name="Imachi H."/>
            <person name="Sousa D.Z."/>
        </authorList>
    </citation>
    <scope>NUCLEOTIDE SEQUENCE [LARGE SCALE GENOMIC DNA]</scope>
    <source>
        <strain evidence="2 3">HH</strain>
    </source>
</reference>
<evidence type="ECO:0000313" key="2">
    <source>
        <dbReference type="EMBL" id="TEB04304.1"/>
    </source>
</evidence>
<dbReference type="InterPro" id="IPR038717">
    <property type="entry name" value="Tc1-like_DDE_dom"/>
</dbReference>
<organism evidence="2 3">
    <name type="scientific">Pelotomaculum schinkii</name>
    <dbReference type="NCBI Taxonomy" id="78350"/>
    <lineage>
        <taxon>Bacteria</taxon>
        <taxon>Bacillati</taxon>
        <taxon>Bacillota</taxon>
        <taxon>Clostridia</taxon>
        <taxon>Eubacteriales</taxon>
        <taxon>Desulfotomaculaceae</taxon>
        <taxon>Pelotomaculum</taxon>
    </lineage>
</organism>
<protein>
    <recommendedName>
        <fullName evidence="1">Tc1-like transposase DDE domain-containing protein</fullName>
    </recommendedName>
</protein>
<evidence type="ECO:0000313" key="3">
    <source>
        <dbReference type="Proteomes" id="UP000298324"/>
    </source>
</evidence>
<accession>A0A4Y7R5Q4</accession>
<evidence type="ECO:0000259" key="1">
    <source>
        <dbReference type="Pfam" id="PF13358"/>
    </source>
</evidence>
<name>A0A4Y7R5Q4_9FIRM</name>
<dbReference type="Proteomes" id="UP000298324">
    <property type="component" value="Unassembled WGS sequence"/>
</dbReference>